<keyword evidence="3" id="KW-0963">Cytoplasm</keyword>
<dbReference type="Proteomes" id="UP000694413">
    <property type="component" value="Unassembled WGS sequence"/>
</dbReference>
<reference evidence="6" key="2">
    <citation type="submission" date="2025-09" db="UniProtKB">
        <authorList>
            <consortium name="Ensembl"/>
        </authorList>
    </citation>
    <scope>IDENTIFICATION</scope>
</reference>
<gene>
    <name evidence="6" type="primary">FAM83G</name>
</gene>
<evidence type="ECO:0000256" key="3">
    <source>
        <dbReference type="ARBA" id="ARBA00022490"/>
    </source>
</evidence>
<organism evidence="6 7">
    <name type="scientific">Zonotrichia albicollis</name>
    <name type="common">White-throated sparrow</name>
    <name type="synonym">Fringilla albicollis</name>
    <dbReference type="NCBI Taxonomy" id="44394"/>
    <lineage>
        <taxon>Eukaryota</taxon>
        <taxon>Metazoa</taxon>
        <taxon>Chordata</taxon>
        <taxon>Craniata</taxon>
        <taxon>Vertebrata</taxon>
        <taxon>Euteleostomi</taxon>
        <taxon>Archelosauria</taxon>
        <taxon>Archosauria</taxon>
        <taxon>Dinosauria</taxon>
        <taxon>Saurischia</taxon>
        <taxon>Theropoda</taxon>
        <taxon>Coelurosauria</taxon>
        <taxon>Aves</taxon>
        <taxon>Neognathae</taxon>
        <taxon>Neoaves</taxon>
        <taxon>Telluraves</taxon>
        <taxon>Australaves</taxon>
        <taxon>Passeriformes</taxon>
        <taxon>Passerellidae</taxon>
        <taxon>Zonotrichia</taxon>
    </lineage>
</organism>
<feature type="compositionally biased region" description="Basic and acidic residues" evidence="4">
    <location>
        <begin position="762"/>
        <end position="776"/>
    </location>
</feature>
<dbReference type="GO" id="GO:0005634">
    <property type="term" value="C:nucleus"/>
    <property type="evidence" value="ECO:0007669"/>
    <property type="project" value="TreeGrafter"/>
</dbReference>
<name>A0A8D2MFL0_ZONAL</name>
<feature type="compositionally biased region" description="Basic and acidic residues" evidence="4">
    <location>
        <begin position="358"/>
        <end position="369"/>
    </location>
</feature>
<evidence type="ECO:0000259" key="5">
    <source>
        <dbReference type="Pfam" id="PF07894"/>
    </source>
</evidence>
<keyword evidence="7" id="KW-1185">Reference proteome</keyword>
<dbReference type="Ensembl" id="ENSZALT00000008437.1">
    <property type="protein sequence ID" value="ENSZALP00000005722.1"/>
    <property type="gene ID" value="ENSZALG00000005306.1"/>
</dbReference>
<feature type="compositionally biased region" description="Polar residues" evidence="4">
    <location>
        <begin position="496"/>
        <end position="506"/>
    </location>
</feature>
<feature type="compositionally biased region" description="Acidic residues" evidence="4">
    <location>
        <begin position="557"/>
        <end position="567"/>
    </location>
</feature>
<evidence type="ECO:0000313" key="6">
    <source>
        <dbReference type="Ensembl" id="ENSZALP00000005722.1"/>
    </source>
</evidence>
<reference evidence="6" key="1">
    <citation type="submission" date="2025-08" db="UniProtKB">
        <authorList>
            <consortium name="Ensembl"/>
        </authorList>
    </citation>
    <scope>IDENTIFICATION</scope>
</reference>
<feature type="region of interest" description="Disordered" evidence="4">
    <location>
        <begin position="78"/>
        <end position="102"/>
    </location>
</feature>
<evidence type="ECO:0000313" key="7">
    <source>
        <dbReference type="Proteomes" id="UP000694413"/>
    </source>
</evidence>
<dbReference type="GO" id="GO:0030509">
    <property type="term" value="P:BMP signaling pathway"/>
    <property type="evidence" value="ECO:0007669"/>
    <property type="project" value="TreeGrafter"/>
</dbReference>
<feature type="region of interest" description="Disordered" evidence="4">
    <location>
        <begin position="714"/>
        <end position="776"/>
    </location>
</feature>
<evidence type="ECO:0000256" key="1">
    <source>
        <dbReference type="ARBA" id="ARBA00004496"/>
    </source>
</evidence>
<feature type="domain" description="Scaffolding anchor of CK1" evidence="5">
    <location>
        <begin position="15"/>
        <end position="299"/>
    </location>
</feature>
<dbReference type="GO" id="GO:0019901">
    <property type="term" value="F:protein kinase binding"/>
    <property type="evidence" value="ECO:0007669"/>
    <property type="project" value="TreeGrafter"/>
</dbReference>
<dbReference type="GO" id="GO:0005829">
    <property type="term" value="C:cytosol"/>
    <property type="evidence" value="ECO:0007669"/>
    <property type="project" value="TreeGrafter"/>
</dbReference>
<dbReference type="SUPFAM" id="SSF56024">
    <property type="entry name" value="Phospholipase D/nuclease"/>
    <property type="match status" value="1"/>
</dbReference>
<dbReference type="AlphaFoldDB" id="A0A8D2MFL0"/>
<dbReference type="Pfam" id="PF07894">
    <property type="entry name" value="SACK1"/>
    <property type="match status" value="1"/>
</dbReference>
<dbReference type="InterPro" id="IPR050944">
    <property type="entry name" value="FAM83"/>
</dbReference>
<comment type="similarity">
    <text evidence="2">Belongs to the FAM83 family.</text>
</comment>
<evidence type="ECO:0000256" key="2">
    <source>
        <dbReference type="ARBA" id="ARBA00006937"/>
    </source>
</evidence>
<evidence type="ECO:0000256" key="4">
    <source>
        <dbReference type="SAM" id="MobiDB-lite"/>
    </source>
</evidence>
<feature type="compositionally biased region" description="Basic and acidic residues" evidence="4">
    <location>
        <begin position="514"/>
        <end position="536"/>
    </location>
</feature>
<proteinExistence type="inferred from homology"/>
<protein>
    <submittedName>
        <fullName evidence="6">Family with sequence similarity 83 member G</fullName>
    </submittedName>
</protein>
<dbReference type="FunFam" id="3.30.870.10:FF:000004">
    <property type="entry name" value="protein FAM83H isoform X2"/>
    <property type="match status" value="1"/>
</dbReference>
<feature type="compositionally biased region" description="Low complexity" evidence="4">
    <location>
        <begin position="571"/>
        <end position="582"/>
    </location>
</feature>
<dbReference type="CDD" id="cd09187">
    <property type="entry name" value="PLDc_FAM83G_N"/>
    <property type="match status" value="1"/>
</dbReference>
<dbReference type="InterPro" id="IPR012461">
    <property type="entry name" value="SACK1"/>
</dbReference>
<dbReference type="PANTHER" id="PTHR16181:SF29">
    <property type="entry name" value="PROTEIN FAM83A-RELATED"/>
    <property type="match status" value="1"/>
</dbReference>
<dbReference type="Gene3D" id="3.30.870.10">
    <property type="entry name" value="Endonuclease Chain A"/>
    <property type="match status" value="1"/>
</dbReference>
<accession>A0A8D2MFL0</accession>
<feature type="region of interest" description="Disordered" evidence="4">
    <location>
        <begin position="347"/>
        <end position="381"/>
    </location>
</feature>
<dbReference type="PANTHER" id="PTHR16181">
    <property type="entry name" value="PROTEIN FAM83A-RELATED"/>
    <property type="match status" value="1"/>
</dbReference>
<feature type="region of interest" description="Disordered" evidence="4">
    <location>
        <begin position="494"/>
        <end position="591"/>
    </location>
</feature>
<sequence>MAFSQVQCLDDSHVNWRSSESKPEFFYSEEQRLALEALASRGPDAFYEVLKRENIRDFLSELELKKILDTLETYDPGSEYIPRHGSGGGDSEGDRNSQGDEQDVAPSLEYWPQRSDRSIPQLDLGWPDTIAYRGVTRATVYMQPPIEGQAHIKEVVRKMIHQAQKVIAVVMDMFTDVDIFKDLLDAGFKRKVGVYIILDETNVKHFLQMCERAHMHAGHLKNLRVRSTGGTEFFTRSATKFKGALAQKFMFVDGDRAMCGSYSFTWSAARTDRNVITVLSGQVVEAFDKQFQELYLMSKGVSLKSISMGEEPEPEPVTLPSVVPVTPANAVVKKLINPKYALVKAKSADQISKTSSENQDKNQKSDNNKGKATPEGQAGERHGDVAELAPLIHPGLLNLEKANMFDYLPTWVEPDPEPGSEVLGYINIIDPKVKNVKLSQMNRIKVCDVSQASAQHRQMLKNREMEEEALEDVKPPVPKPRTVPVGVIMTRVPTGCDSSSALQGDTQPALAEHTAVKQEREDKPSRAARESGRAQPERPAAAPQEGKGPPCAHNGLGEEEEEEEEEFITLSDQESYSSSSADHSYRRSNASSISDEYFEVRDRYGPLRRTNSDVTHNGDILPMQRKLSDPHISRGTFISPLGSLPSLKHLDMTKRRMTGKIPPQQLHSHRGPYLGTDPAGQPWQIMRNRGSIFSSGQDGALAWLRLLATAATGRAQRLSSLPQESPRAPEEMRTPLGIPLSKLSQSKHLKNRVAGAQGACVDSKKAPPEPTGQKEQ</sequence>
<comment type="subcellular location">
    <subcellularLocation>
        <location evidence="1">Cytoplasm</location>
    </subcellularLocation>
</comment>
<feature type="compositionally biased region" description="Low complexity" evidence="4">
    <location>
        <begin position="537"/>
        <end position="546"/>
    </location>
</feature>